<dbReference type="EMBL" id="FQZY01000083">
    <property type="protein sequence ID" value="SHK76122.1"/>
    <property type="molecule type" value="Genomic_DNA"/>
</dbReference>
<accession>A0A1M6V3Q0</accession>
<feature type="DNA-binding region" description="H-T-H motif" evidence="4">
    <location>
        <begin position="35"/>
        <end position="54"/>
    </location>
</feature>
<dbReference type="RefSeq" id="WP_073112974.1">
    <property type="nucleotide sequence ID" value="NZ_FQZY01000083.1"/>
</dbReference>
<reference evidence="6 7" key="1">
    <citation type="submission" date="2016-11" db="EMBL/GenBank/DDBJ databases">
        <authorList>
            <person name="Jaros S."/>
            <person name="Januszkiewicz K."/>
            <person name="Wedrychowicz H."/>
        </authorList>
    </citation>
    <scope>NUCLEOTIDE SEQUENCE [LARGE SCALE GENOMIC DNA]</scope>
    <source>
        <strain evidence="6 7">DSM 15480</strain>
    </source>
</reference>
<name>A0A1M6V3Q0_9FIRM</name>
<protein>
    <submittedName>
        <fullName evidence="6">Transcriptional regulator, TetR family</fullName>
    </submittedName>
</protein>
<evidence type="ECO:0000259" key="5">
    <source>
        <dbReference type="PROSITE" id="PS50977"/>
    </source>
</evidence>
<dbReference type="GO" id="GO:0003700">
    <property type="term" value="F:DNA-binding transcription factor activity"/>
    <property type="evidence" value="ECO:0007669"/>
    <property type="project" value="TreeGrafter"/>
</dbReference>
<dbReference type="OrthoDB" id="9789566at2"/>
<keyword evidence="1" id="KW-0805">Transcription regulation</keyword>
<keyword evidence="7" id="KW-1185">Reference proteome</keyword>
<dbReference type="InterPro" id="IPR001647">
    <property type="entry name" value="HTH_TetR"/>
</dbReference>
<dbReference type="PANTHER" id="PTHR30055:SF234">
    <property type="entry name" value="HTH-TYPE TRANSCRIPTIONAL REGULATOR BETI"/>
    <property type="match status" value="1"/>
</dbReference>
<gene>
    <name evidence="6" type="ORF">SAMN02745243_03675</name>
</gene>
<proteinExistence type="predicted"/>
<dbReference type="GO" id="GO:0000976">
    <property type="term" value="F:transcription cis-regulatory region binding"/>
    <property type="evidence" value="ECO:0007669"/>
    <property type="project" value="TreeGrafter"/>
</dbReference>
<dbReference type="AlphaFoldDB" id="A0A1M6V3Q0"/>
<dbReference type="InterPro" id="IPR050109">
    <property type="entry name" value="HTH-type_TetR-like_transc_reg"/>
</dbReference>
<dbReference type="Gene3D" id="1.10.357.10">
    <property type="entry name" value="Tetracycline Repressor, domain 2"/>
    <property type="match status" value="1"/>
</dbReference>
<dbReference type="PANTHER" id="PTHR30055">
    <property type="entry name" value="HTH-TYPE TRANSCRIPTIONAL REGULATOR RUTR"/>
    <property type="match status" value="1"/>
</dbReference>
<keyword evidence="3" id="KW-0804">Transcription</keyword>
<feature type="domain" description="HTH tetR-type" evidence="5">
    <location>
        <begin position="12"/>
        <end position="72"/>
    </location>
</feature>
<dbReference type="InterPro" id="IPR009057">
    <property type="entry name" value="Homeodomain-like_sf"/>
</dbReference>
<evidence type="ECO:0000256" key="4">
    <source>
        <dbReference type="PROSITE-ProRule" id="PRU00335"/>
    </source>
</evidence>
<dbReference type="Proteomes" id="UP000184301">
    <property type="component" value="Unassembled WGS sequence"/>
</dbReference>
<evidence type="ECO:0000256" key="1">
    <source>
        <dbReference type="ARBA" id="ARBA00023015"/>
    </source>
</evidence>
<dbReference type="PRINTS" id="PR00455">
    <property type="entry name" value="HTHTETR"/>
</dbReference>
<keyword evidence="2 4" id="KW-0238">DNA-binding</keyword>
<dbReference type="SUPFAM" id="SSF46689">
    <property type="entry name" value="Homeodomain-like"/>
    <property type="match status" value="1"/>
</dbReference>
<organism evidence="6 7">
    <name type="scientific">Hespellia stercorisuis DSM 15480</name>
    <dbReference type="NCBI Taxonomy" id="1121950"/>
    <lineage>
        <taxon>Bacteria</taxon>
        <taxon>Bacillati</taxon>
        <taxon>Bacillota</taxon>
        <taxon>Clostridia</taxon>
        <taxon>Lachnospirales</taxon>
        <taxon>Lachnospiraceae</taxon>
        <taxon>Hespellia</taxon>
    </lineage>
</organism>
<dbReference type="PROSITE" id="PS50977">
    <property type="entry name" value="HTH_TETR_2"/>
    <property type="match status" value="1"/>
</dbReference>
<evidence type="ECO:0000313" key="6">
    <source>
        <dbReference type="EMBL" id="SHK76122.1"/>
    </source>
</evidence>
<evidence type="ECO:0000256" key="3">
    <source>
        <dbReference type="ARBA" id="ARBA00023163"/>
    </source>
</evidence>
<evidence type="ECO:0000256" key="2">
    <source>
        <dbReference type="ARBA" id="ARBA00023125"/>
    </source>
</evidence>
<sequence>MRHDTLHELPQNETAEQIILAATELFIAKGYNKVTTREIAAKADVNLGLIPYYFKSKDNLASIVMNNLDNALYERAVEELSLPFGSAEKMYVYTIFLWKHCENEYYKFFSEFTATSNGNSSASPAFIAMSWAVINEYHRPVTSAENSIYIAALKGAERLIIIKRNRDELVISYEQIADLIISNYFYNIGLSDKTIAKIIHNSNEFLKMHHI</sequence>
<dbReference type="Pfam" id="PF00440">
    <property type="entry name" value="TetR_N"/>
    <property type="match status" value="1"/>
</dbReference>
<evidence type="ECO:0000313" key="7">
    <source>
        <dbReference type="Proteomes" id="UP000184301"/>
    </source>
</evidence>